<name>A0A9D2DS09_9FIRM</name>
<organism evidence="2 3">
    <name type="scientific">Candidatus Blautia faecigallinarum</name>
    <dbReference type="NCBI Taxonomy" id="2838488"/>
    <lineage>
        <taxon>Bacteria</taxon>
        <taxon>Bacillati</taxon>
        <taxon>Bacillota</taxon>
        <taxon>Clostridia</taxon>
        <taxon>Lachnospirales</taxon>
        <taxon>Lachnospiraceae</taxon>
        <taxon>Blautia</taxon>
    </lineage>
</organism>
<dbReference type="Pfam" id="PF03883">
    <property type="entry name" value="H2O2_YaaD"/>
    <property type="match status" value="1"/>
</dbReference>
<protein>
    <recommendedName>
        <fullName evidence="1">UPF0246 protein IAA21_04320</fullName>
    </recommendedName>
</protein>
<dbReference type="HAMAP" id="MF_00652">
    <property type="entry name" value="UPF0246"/>
    <property type="match status" value="1"/>
</dbReference>
<accession>A0A9D2DS09</accession>
<dbReference type="InterPro" id="IPR005583">
    <property type="entry name" value="YaaA"/>
</dbReference>
<evidence type="ECO:0000313" key="3">
    <source>
        <dbReference type="Proteomes" id="UP000824041"/>
    </source>
</evidence>
<gene>
    <name evidence="2" type="primary">yaaA</name>
    <name evidence="2" type="ORF">IAA21_04320</name>
</gene>
<reference evidence="2" key="1">
    <citation type="journal article" date="2021" name="PeerJ">
        <title>Extensive microbial diversity within the chicken gut microbiome revealed by metagenomics and culture.</title>
        <authorList>
            <person name="Gilroy R."/>
            <person name="Ravi A."/>
            <person name="Getino M."/>
            <person name="Pursley I."/>
            <person name="Horton D.L."/>
            <person name="Alikhan N.F."/>
            <person name="Baker D."/>
            <person name="Gharbi K."/>
            <person name="Hall N."/>
            <person name="Watson M."/>
            <person name="Adriaenssens E.M."/>
            <person name="Foster-Nyarko E."/>
            <person name="Jarju S."/>
            <person name="Secka A."/>
            <person name="Antonio M."/>
            <person name="Oren A."/>
            <person name="Chaudhuri R.R."/>
            <person name="La Ragione R."/>
            <person name="Hildebrand F."/>
            <person name="Pallen M.J."/>
        </authorList>
    </citation>
    <scope>NUCLEOTIDE SEQUENCE</scope>
    <source>
        <strain evidence="2">14324</strain>
    </source>
</reference>
<reference evidence="2" key="2">
    <citation type="submission" date="2021-04" db="EMBL/GenBank/DDBJ databases">
        <authorList>
            <person name="Gilroy R."/>
        </authorList>
    </citation>
    <scope>NUCLEOTIDE SEQUENCE</scope>
    <source>
        <strain evidence="2">14324</strain>
    </source>
</reference>
<dbReference type="GO" id="GO:0005829">
    <property type="term" value="C:cytosol"/>
    <property type="evidence" value="ECO:0007669"/>
    <property type="project" value="TreeGrafter"/>
</dbReference>
<dbReference type="PANTHER" id="PTHR30283">
    <property type="entry name" value="PEROXIDE STRESS RESPONSE PROTEIN YAAA"/>
    <property type="match status" value="1"/>
</dbReference>
<proteinExistence type="inferred from homology"/>
<dbReference type="EMBL" id="DXBU01000058">
    <property type="protein sequence ID" value="HIZ22010.1"/>
    <property type="molecule type" value="Genomic_DNA"/>
</dbReference>
<dbReference type="PANTHER" id="PTHR30283:SF4">
    <property type="entry name" value="PEROXIDE STRESS RESISTANCE PROTEIN YAAA"/>
    <property type="match status" value="1"/>
</dbReference>
<evidence type="ECO:0000313" key="2">
    <source>
        <dbReference type="EMBL" id="HIZ22010.1"/>
    </source>
</evidence>
<dbReference type="Proteomes" id="UP000824041">
    <property type="component" value="Unassembled WGS sequence"/>
</dbReference>
<sequence>MKIIISPAKKMNMDPDTYKPEGLPAFLAYTELLKNRIQGLSYEEAKALWKCNDKLAQLNFHRFKNMDLKKNLTPAVMAYEGLQYQHMAPGVLTEEALSYLGEHLRILSGFYGVLAPFDGVVPYRLEMQAKLTGEGYRDLYEFWDSRIYQAVLDEDRLILNLASKEYSLAVEKYLQRGDRFVTVEFGEIRDGKLKQKGTFAKMARGEMVRFLAENQVEDLEEIKEFCELGLRYVPELSGEDRICFAVR</sequence>
<comment type="caution">
    <text evidence="2">The sequence shown here is derived from an EMBL/GenBank/DDBJ whole genome shotgun (WGS) entry which is preliminary data.</text>
</comment>
<dbReference type="AlphaFoldDB" id="A0A9D2DS09"/>
<evidence type="ECO:0000256" key="1">
    <source>
        <dbReference type="HAMAP-Rule" id="MF_00652"/>
    </source>
</evidence>
<dbReference type="GO" id="GO:0033194">
    <property type="term" value="P:response to hydroperoxide"/>
    <property type="evidence" value="ECO:0007669"/>
    <property type="project" value="TreeGrafter"/>
</dbReference>
<comment type="similarity">
    <text evidence="1">Belongs to the UPF0246 family.</text>
</comment>
<dbReference type="NCBIfam" id="NF002543">
    <property type="entry name" value="PRK02101.1-4"/>
    <property type="match status" value="1"/>
</dbReference>